<organism evidence="8 9">
    <name type="scientific">Neobacillus notoginsengisoli</name>
    <dbReference type="NCBI Taxonomy" id="1578198"/>
    <lineage>
        <taxon>Bacteria</taxon>
        <taxon>Bacillati</taxon>
        <taxon>Bacillota</taxon>
        <taxon>Bacilli</taxon>
        <taxon>Bacillales</taxon>
        <taxon>Bacillaceae</taxon>
        <taxon>Neobacillus</taxon>
    </lineage>
</organism>
<feature type="transmembrane region" description="Helical" evidence="6">
    <location>
        <begin position="65"/>
        <end position="87"/>
    </location>
</feature>
<dbReference type="InterPro" id="IPR003807">
    <property type="entry name" value="DUF202"/>
</dbReference>
<keyword evidence="9" id="KW-1185">Reference proteome</keyword>
<evidence type="ECO:0000313" key="9">
    <source>
        <dbReference type="Proteomes" id="UP000284416"/>
    </source>
</evidence>
<sequence>MLDGDSKGAEKQAPTVDSKYIQQHLANERTYLAWIRTAIAIIGVGFLVTNLHFNMRSTLTPINDFMANTIGMSSVLLGIVVIVMSTVSYLQKVKSINNQTFKTPRVPIMLLGILVVMIAVFFSVYFVMVNT</sequence>
<dbReference type="EMBL" id="QWEG01000003">
    <property type="protein sequence ID" value="RHW41990.1"/>
    <property type="molecule type" value="Genomic_DNA"/>
</dbReference>
<accession>A0A417YWX3</accession>
<feature type="transmembrane region" description="Helical" evidence="6">
    <location>
        <begin position="108"/>
        <end position="128"/>
    </location>
</feature>
<dbReference type="RefSeq" id="WP_118919645.1">
    <property type="nucleotide sequence ID" value="NZ_QWEG01000003.1"/>
</dbReference>
<keyword evidence="4 6" id="KW-1133">Transmembrane helix</keyword>
<dbReference type="GO" id="GO:0005886">
    <property type="term" value="C:plasma membrane"/>
    <property type="evidence" value="ECO:0007669"/>
    <property type="project" value="UniProtKB-SubCell"/>
</dbReference>
<proteinExistence type="predicted"/>
<evidence type="ECO:0000313" key="8">
    <source>
        <dbReference type="EMBL" id="RHW41990.1"/>
    </source>
</evidence>
<evidence type="ECO:0000256" key="4">
    <source>
        <dbReference type="ARBA" id="ARBA00022989"/>
    </source>
</evidence>
<feature type="domain" description="DUF202" evidence="7">
    <location>
        <begin position="23"/>
        <end position="94"/>
    </location>
</feature>
<dbReference type="OrthoDB" id="582337at2"/>
<name>A0A417YWX3_9BACI</name>
<dbReference type="PANTHER" id="PTHR34187:SF2">
    <property type="entry name" value="DUF202 DOMAIN-CONTAINING PROTEIN"/>
    <property type="match status" value="1"/>
</dbReference>
<comment type="subcellular location">
    <subcellularLocation>
        <location evidence="1">Cell membrane</location>
        <topology evidence="1">Multi-pass membrane protein</topology>
    </subcellularLocation>
</comment>
<evidence type="ECO:0000256" key="5">
    <source>
        <dbReference type="ARBA" id="ARBA00023136"/>
    </source>
</evidence>
<feature type="transmembrane region" description="Helical" evidence="6">
    <location>
        <begin position="31"/>
        <end position="53"/>
    </location>
</feature>
<keyword evidence="5 6" id="KW-0472">Membrane</keyword>
<comment type="caution">
    <text evidence="8">The sequence shown here is derived from an EMBL/GenBank/DDBJ whole genome shotgun (WGS) entry which is preliminary data.</text>
</comment>
<reference evidence="8 9" key="1">
    <citation type="journal article" date="2017" name="Int. J. Syst. Evol. Microbiol.">
        <title>Bacillus notoginsengisoli sp. nov., a novel bacterium isolated from the rhizosphere of Panax notoginseng.</title>
        <authorList>
            <person name="Zhang M.Y."/>
            <person name="Cheng J."/>
            <person name="Cai Y."/>
            <person name="Zhang T.Y."/>
            <person name="Wu Y.Y."/>
            <person name="Manikprabhu D."/>
            <person name="Li W.J."/>
            <person name="Zhang Y.X."/>
        </authorList>
    </citation>
    <scope>NUCLEOTIDE SEQUENCE [LARGE SCALE GENOMIC DNA]</scope>
    <source>
        <strain evidence="8 9">JCM 30743</strain>
    </source>
</reference>
<keyword evidence="3 6" id="KW-0812">Transmembrane</keyword>
<gene>
    <name evidence="8" type="ORF">D1B31_04925</name>
</gene>
<evidence type="ECO:0000256" key="6">
    <source>
        <dbReference type="SAM" id="Phobius"/>
    </source>
</evidence>
<keyword evidence="2" id="KW-1003">Cell membrane</keyword>
<dbReference type="InterPro" id="IPR052053">
    <property type="entry name" value="IM_YidH-like"/>
</dbReference>
<dbReference type="Proteomes" id="UP000284416">
    <property type="component" value="Unassembled WGS sequence"/>
</dbReference>
<evidence type="ECO:0000256" key="3">
    <source>
        <dbReference type="ARBA" id="ARBA00022692"/>
    </source>
</evidence>
<evidence type="ECO:0000259" key="7">
    <source>
        <dbReference type="Pfam" id="PF02656"/>
    </source>
</evidence>
<evidence type="ECO:0000256" key="2">
    <source>
        <dbReference type="ARBA" id="ARBA00022475"/>
    </source>
</evidence>
<dbReference type="Pfam" id="PF02656">
    <property type="entry name" value="DUF202"/>
    <property type="match status" value="1"/>
</dbReference>
<dbReference type="PANTHER" id="PTHR34187">
    <property type="entry name" value="FGR18P"/>
    <property type="match status" value="1"/>
</dbReference>
<dbReference type="AlphaFoldDB" id="A0A417YWX3"/>
<evidence type="ECO:0000256" key="1">
    <source>
        <dbReference type="ARBA" id="ARBA00004651"/>
    </source>
</evidence>
<protein>
    <submittedName>
        <fullName evidence="8">DUF202 domain-containing protein</fullName>
    </submittedName>
</protein>